<sequence length="217" mass="23544">MFASSVSTLARALSRARQPAKVPGQVIRRSMVTKLSDAQTASCAWKKSCYNGIDYTIRDECTVFEAIQKLAAYDVGCLVTTDANGKLSGVISERDYITKIALLGKTCQWHRCLVVNLSTMLSCHACATCIQKSKTTKVNEISTKVDNLITARPDDTADACMAKMLGRDIRHLPLVDQGTVVGIISIKDLVKSCLDEKEYTIQSLASFAVGGGGHFVM</sequence>
<evidence type="ECO:0000259" key="3">
    <source>
        <dbReference type="PROSITE" id="PS51371"/>
    </source>
</evidence>
<dbReference type="PANTHER" id="PTHR43080:SF2">
    <property type="entry name" value="CBS DOMAIN-CONTAINING PROTEIN"/>
    <property type="match status" value="1"/>
</dbReference>
<reference evidence="4 5" key="1">
    <citation type="submission" date="2024-10" db="EMBL/GenBank/DDBJ databases">
        <title>Updated reference genomes for cyclostephanoid diatoms.</title>
        <authorList>
            <person name="Roberts W.R."/>
            <person name="Alverson A.J."/>
        </authorList>
    </citation>
    <scope>NUCLEOTIDE SEQUENCE [LARGE SCALE GENOMIC DNA]</scope>
    <source>
        <strain evidence="4 5">AJA276-08</strain>
    </source>
</reference>
<evidence type="ECO:0000256" key="2">
    <source>
        <dbReference type="PROSITE-ProRule" id="PRU00703"/>
    </source>
</evidence>
<accession>A0ABD3P142</accession>
<name>A0ABD3P142_9STRA</name>
<dbReference type="AlphaFoldDB" id="A0ABD3P142"/>
<proteinExistence type="predicted"/>
<feature type="domain" description="CBS" evidence="3">
    <location>
        <begin position="141"/>
        <end position="199"/>
    </location>
</feature>
<dbReference type="SMART" id="SM00116">
    <property type="entry name" value="CBS"/>
    <property type="match status" value="2"/>
</dbReference>
<dbReference type="InterPro" id="IPR044725">
    <property type="entry name" value="CBSX3_CBS_dom"/>
</dbReference>
<dbReference type="PANTHER" id="PTHR43080">
    <property type="entry name" value="CBS DOMAIN-CONTAINING PROTEIN CBSX3, MITOCHONDRIAL"/>
    <property type="match status" value="1"/>
</dbReference>
<comment type="caution">
    <text evidence="4">The sequence shown here is derived from an EMBL/GenBank/DDBJ whole genome shotgun (WGS) entry which is preliminary data.</text>
</comment>
<dbReference type="Gene3D" id="3.10.580.10">
    <property type="entry name" value="CBS-domain"/>
    <property type="match status" value="1"/>
</dbReference>
<dbReference type="Proteomes" id="UP001530315">
    <property type="component" value="Unassembled WGS sequence"/>
</dbReference>
<dbReference type="PROSITE" id="PS51371">
    <property type="entry name" value="CBS"/>
    <property type="match status" value="1"/>
</dbReference>
<dbReference type="Pfam" id="PF00571">
    <property type="entry name" value="CBS"/>
    <property type="match status" value="2"/>
</dbReference>
<keyword evidence="5" id="KW-1185">Reference proteome</keyword>
<keyword evidence="1 2" id="KW-0129">CBS domain</keyword>
<organism evidence="4 5">
    <name type="scientific">Stephanodiscus triporus</name>
    <dbReference type="NCBI Taxonomy" id="2934178"/>
    <lineage>
        <taxon>Eukaryota</taxon>
        <taxon>Sar</taxon>
        <taxon>Stramenopiles</taxon>
        <taxon>Ochrophyta</taxon>
        <taxon>Bacillariophyta</taxon>
        <taxon>Coscinodiscophyceae</taxon>
        <taxon>Thalassiosirophycidae</taxon>
        <taxon>Stephanodiscales</taxon>
        <taxon>Stephanodiscaceae</taxon>
        <taxon>Stephanodiscus</taxon>
    </lineage>
</organism>
<dbReference type="InterPro" id="IPR000644">
    <property type="entry name" value="CBS_dom"/>
</dbReference>
<protein>
    <recommendedName>
        <fullName evidence="3">CBS domain-containing protein</fullName>
    </recommendedName>
</protein>
<evidence type="ECO:0000256" key="1">
    <source>
        <dbReference type="ARBA" id="ARBA00023122"/>
    </source>
</evidence>
<evidence type="ECO:0000313" key="4">
    <source>
        <dbReference type="EMBL" id="KAL3781201.1"/>
    </source>
</evidence>
<dbReference type="CDD" id="cd04623">
    <property type="entry name" value="CBS_pair_bac_euk"/>
    <property type="match status" value="1"/>
</dbReference>
<dbReference type="InterPro" id="IPR051257">
    <property type="entry name" value="Diverse_CBS-Domain"/>
</dbReference>
<dbReference type="InterPro" id="IPR046342">
    <property type="entry name" value="CBS_dom_sf"/>
</dbReference>
<gene>
    <name evidence="4" type="ORF">ACHAW5_007013</name>
</gene>
<evidence type="ECO:0000313" key="5">
    <source>
        <dbReference type="Proteomes" id="UP001530315"/>
    </source>
</evidence>
<dbReference type="SUPFAM" id="SSF54631">
    <property type="entry name" value="CBS-domain pair"/>
    <property type="match status" value="1"/>
</dbReference>
<dbReference type="EMBL" id="JALLAZ020001080">
    <property type="protein sequence ID" value="KAL3781201.1"/>
    <property type="molecule type" value="Genomic_DNA"/>
</dbReference>